<dbReference type="InterPro" id="IPR015943">
    <property type="entry name" value="WD40/YVTN_repeat-like_dom_sf"/>
</dbReference>
<sequence length="1019" mass="117356">MTKTYLCVRLFFLALSCLLVLLCGAQQTRQYTFQHFTTAQGLASNFVYSVVQDGDGFIWLATQNGLQRYDGNRFLTVQPQPQSAADGPIDRVLSVWSDRPGQIWLLAGNNRVALFDPRRFRYREARVLAARDSVAHYRSKYFFYGHDGSLYLHENFGPLHRFDAASFSFRKAEGFPLEAAGKRLLARITWDSTAGRYWVCGDDGLFAWDPRQKKIYGRGHHADADVPLFAGDTNCYFVEPTDRYIYYWYWRPEHGWPYVRRIDKKTHRNESYMLSQEMGIGYHEPTGILHQRSGRTWIHGNAFLAEWTERARPFLPVPNEGRFEQSIRYDQLYHSFEDAQRNVWLCTDNGLFLFNPDAQLFTSYGLFRPGGEPKEAPVLTVCQLPDSSFFIGTWSQGLFYYDKDFNPLPLPQSLSPYNKYSYWDMAINRRSGAVWMGLQPGRFVLYEPASGRSRLYNPPVLRNQTVRQVISDLVGNMWIGLNDGRVLKWDYEKAGGDPMTGYQEVLKAGQVSKIHRDRLGNVWVGCFLNGLYCVQAATGKLLRSWNASGPEGYRLFNNEVTDMSQLDDSTLLVTAGCINIINTKTGRVRFFSTADGLPSDHAMSIQKDYRGIFWIGLSNGLCRLNLDKRTVVFYDRRDGMLYDNFTRSGVELLSNGKLLFFTDHNILTFDPRRFTQSMAPPRPAITGITLQGANLPLDSLQAAGTLNLRYDRNALSFEFSGLSFTPQKKFHYYYMLEGLDKDWVHIENDNRAIYNYIPPGRYTFKVMSEDADGLTSEVALSVPVRVRPPVWQTWWFYALMILIAAFGLYLIDRERIRRLRALQQVRTQIAGNLHQEVETTLGDIHVLSEIAKIRAGTDLEQSKAFIDQISNKSRHMMEAMDDVLWSIDPANDGMQQMLMRIREFTDGITRNHTMDIDLIVDRKVEQLGLSMALRHELFFFYKESMQFLLQHVICDQVFINLKLKGPMLLLEIITSCEEDVPEFRSRYRQAVGPRVQAMKGLLEITMDHSNLSIVLRVVL</sequence>
<evidence type="ECO:0000259" key="4">
    <source>
        <dbReference type="Pfam" id="PF07495"/>
    </source>
</evidence>
<proteinExistence type="predicted"/>
<gene>
    <name evidence="5" type="ORF">E0486_07975</name>
</gene>
<accession>A0A4V2WMU5</accession>
<feature type="signal peptide" evidence="3">
    <location>
        <begin position="1"/>
        <end position="25"/>
    </location>
</feature>
<feature type="chain" id="PRO_5020398213" description="Two component regulator three Y domain-containing protein" evidence="3">
    <location>
        <begin position="26"/>
        <end position="1019"/>
    </location>
</feature>
<dbReference type="Gene3D" id="2.130.10.10">
    <property type="entry name" value="YVTN repeat-like/Quinoprotein amine dehydrogenase"/>
    <property type="match status" value="3"/>
</dbReference>
<keyword evidence="2" id="KW-0812">Transmembrane</keyword>
<evidence type="ECO:0000256" key="3">
    <source>
        <dbReference type="SAM" id="SignalP"/>
    </source>
</evidence>
<dbReference type="GO" id="GO:0000155">
    <property type="term" value="F:phosphorelay sensor kinase activity"/>
    <property type="evidence" value="ECO:0007669"/>
    <property type="project" value="TreeGrafter"/>
</dbReference>
<dbReference type="Pfam" id="PF07494">
    <property type="entry name" value="Reg_prop"/>
    <property type="match status" value="1"/>
</dbReference>
<dbReference type="Gene3D" id="2.60.40.10">
    <property type="entry name" value="Immunoglobulins"/>
    <property type="match status" value="1"/>
</dbReference>
<protein>
    <recommendedName>
        <fullName evidence="4">Two component regulator three Y domain-containing protein</fullName>
    </recommendedName>
</protein>
<dbReference type="EMBL" id="SKFH01000009">
    <property type="protein sequence ID" value="TCZ72992.1"/>
    <property type="molecule type" value="Genomic_DNA"/>
</dbReference>
<keyword evidence="6" id="KW-1185">Reference proteome</keyword>
<dbReference type="InterPro" id="IPR013783">
    <property type="entry name" value="Ig-like_fold"/>
</dbReference>
<dbReference type="OrthoDB" id="9778366at2"/>
<keyword evidence="1" id="KW-0597">Phosphoprotein</keyword>
<evidence type="ECO:0000256" key="1">
    <source>
        <dbReference type="ARBA" id="ARBA00022553"/>
    </source>
</evidence>
<evidence type="ECO:0000313" key="6">
    <source>
        <dbReference type="Proteomes" id="UP000295164"/>
    </source>
</evidence>
<evidence type="ECO:0000256" key="2">
    <source>
        <dbReference type="SAM" id="Phobius"/>
    </source>
</evidence>
<dbReference type="InterPro" id="IPR011110">
    <property type="entry name" value="Reg_prop"/>
</dbReference>
<dbReference type="AlphaFoldDB" id="A0A4V2WMU5"/>
<reference evidence="5 6" key="1">
    <citation type="submission" date="2019-03" db="EMBL/GenBank/DDBJ databases">
        <authorList>
            <person name="Kim M.K.M."/>
        </authorList>
    </citation>
    <scope>NUCLEOTIDE SEQUENCE [LARGE SCALE GENOMIC DNA]</scope>
    <source>
        <strain evidence="5 6">17J68-15</strain>
    </source>
</reference>
<keyword evidence="3" id="KW-0732">Signal</keyword>
<comment type="caution">
    <text evidence="5">The sequence shown here is derived from an EMBL/GenBank/DDBJ whole genome shotgun (WGS) entry which is preliminary data.</text>
</comment>
<dbReference type="InterPro" id="IPR011123">
    <property type="entry name" value="Y_Y_Y"/>
</dbReference>
<dbReference type="Pfam" id="PF07495">
    <property type="entry name" value="Y_Y_Y"/>
    <property type="match status" value="1"/>
</dbReference>
<dbReference type="PANTHER" id="PTHR43547">
    <property type="entry name" value="TWO-COMPONENT HISTIDINE KINASE"/>
    <property type="match status" value="1"/>
</dbReference>
<feature type="transmembrane region" description="Helical" evidence="2">
    <location>
        <begin position="794"/>
        <end position="811"/>
    </location>
</feature>
<dbReference type="SUPFAM" id="SSF63829">
    <property type="entry name" value="Calcium-dependent phosphotriesterase"/>
    <property type="match status" value="2"/>
</dbReference>
<dbReference type="PANTHER" id="PTHR43547:SF2">
    <property type="entry name" value="HYBRID SIGNAL TRANSDUCTION HISTIDINE KINASE C"/>
    <property type="match status" value="1"/>
</dbReference>
<dbReference type="Proteomes" id="UP000295164">
    <property type="component" value="Unassembled WGS sequence"/>
</dbReference>
<keyword evidence="2" id="KW-1133">Transmembrane helix</keyword>
<feature type="domain" description="Two component regulator three Y" evidence="4">
    <location>
        <begin position="725"/>
        <end position="786"/>
    </location>
</feature>
<dbReference type="InterPro" id="IPR011044">
    <property type="entry name" value="Quino_amine_DH_bsu"/>
</dbReference>
<keyword evidence="2" id="KW-0472">Membrane</keyword>
<name>A0A4V2WMU5_9BACT</name>
<organism evidence="5 6">
    <name type="scientific">Flaviaesturariibacter aridisoli</name>
    <dbReference type="NCBI Taxonomy" id="2545761"/>
    <lineage>
        <taxon>Bacteria</taxon>
        <taxon>Pseudomonadati</taxon>
        <taxon>Bacteroidota</taxon>
        <taxon>Chitinophagia</taxon>
        <taxon>Chitinophagales</taxon>
        <taxon>Chitinophagaceae</taxon>
        <taxon>Flaviaestuariibacter</taxon>
    </lineage>
</organism>
<dbReference type="SUPFAM" id="SSF50969">
    <property type="entry name" value="YVTN repeat-like/Quinoprotein amine dehydrogenase"/>
    <property type="match status" value="1"/>
</dbReference>
<evidence type="ECO:0000313" key="5">
    <source>
        <dbReference type="EMBL" id="TCZ72992.1"/>
    </source>
</evidence>